<organism evidence="2 3">
    <name type="scientific">Chrysochromulina tobinii</name>
    <dbReference type="NCBI Taxonomy" id="1460289"/>
    <lineage>
        <taxon>Eukaryota</taxon>
        <taxon>Haptista</taxon>
        <taxon>Haptophyta</taxon>
        <taxon>Prymnesiophyceae</taxon>
        <taxon>Prymnesiales</taxon>
        <taxon>Chrysochromulinaceae</taxon>
        <taxon>Chrysochromulina</taxon>
    </lineage>
</organism>
<dbReference type="PANTHER" id="PTHR21467:SF0">
    <property type="entry name" value="SERINE_THREONINE-PROTEIN PHOSPHATASE 4 REGULATORY SUBUNIT 4"/>
    <property type="match status" value="1"/>
</dbReference>
<evidence type="ECO:0000256" key="1">
    <source>
        <dbReference type="SAM" id="MobiDB-lite"/>
    </source>
</evidence>
<reference evidence="3" key="1">
    <citation type="journal article" date="2015" name="PLoS Genet.">
        <title>Genome Sequence and Transcriptome Analyses of Chrysochromulina tobin: Metabolic Tools for Enhanced Algal Fitness in the Prominent Order Prymnesiales (Haptophyceae).</title>
        <authorList>
            <person name="Hovde B.T."/>
            <person name="Deodato C.R."/>
            <person name="Hunsperger H.M."/>
            <person name="Ryken S.A."/>
            <person name="Yost W."/>
            <person name="Jha R.K."/>
            <person name="Patterson J."/>
            <person name="Monnat R.J. Jr."/>
            <person name="Barlow S.B."/>
            <person name="Starkenburg S.R."/>
            <person name="Cattolico R.A."/>
        </authorList>
    </citation>
    <scope>NUCLEOTIDE SEQUENCE</scope>
    <source>
        <strain evidence="3">CCMP291</strain>
    </source>
</reference>
<dbReference type="GO" id="GO:0008287">
    <property type="term" value="C:protein serine/threonine phosphatase complex"/>
    <property type="evidence" value="ECO:0007669"/>
    <property type="project" value="TreeGrafter"/>
</dbReference>
<dbReference type="Proteomes" id="UP000037460">
    <property type="component" value="Unassembled WGS sequence"/>
</dbReference>
<dbReference type="InterPro" id="IPR016024">
    <property type="entry name" value="ARM-type_fold"/>
</dbReference>
<gene>
    <name evidence="2" type="ORF">Ctob_000622</name>
</gene>
<evidence type="ECO:0000313" key="2">
    <source>
        <dbReference type="EMBL" id="KOO22753.1"/>
    </source>
</evidence>
<dbReference type="InterPro" id="IPR039918">
    <property type="entry name" value="PPP4R4"/>
</dbReference>
<evidence type="ECO:0000313" key="3">
    <source>
        <dbReference type="Proteomes" id="UP000037460"/>
    </source>
</evidence>
<dbReference type="SUPFAM" id="SSF48371">
    <property type="entry name" value="ARM repeat"/>
    <property type="match status" value="1"/>
</dbReference>
<feature type="non-terminal residue" evidence="2">
    <location>
        <position position="782"/>
    </location>
</feature>
<dbReference type="Gene3D" id="1.25.10.10">
    <property type="entry name" value="Leucine-rich Repeat Variant"/>
    <property type="match status" value="1"/>
</dbReference>
<dbReference type="AlphaFoldDB" id="A0A0M0J938"/>
<accession>A0A0M0J938</accession>
<feature type="region of interest" description="Disordered" evidence="1">
    <location>
        <begin position="707"/>
        <end position="729"/>
    </location>
</feature>
<dbReference type="PANTHER" id="PTHR21467">
    <property type="entry name" value="PROTEIN PHOSPHATASE 4 REGULATORY SUBUNIT 4 PPP4R4"/>
    <property type="match status" value="1"/>
</dbReference>
<comment type="caution">
    <text evidence="2">The sequence shown here is derived from an EMBL/GenBank/DDBJ whole genome shotgun (WGS) entry which is preliminary data.</text>
</comment>
<dbReference type="OrthoDB" id="340346at2759"/>
<dbReference type="InterPro" id="IPR011989">
    <property type="entry name" value="ARM-like"/>
</dbReference>
<dbReference type="GO" id="GO:0019888">
    <property type="term" value="F:protein phosphatase regulator activity"/>
    <property type="evidence" value="ECO:0007669"/>
    <property type="project" value="TreeGrafter"/>
</dbReference>
<dbReference type="EMBL" id="JWZX01003253">
    <property type="protein sequence ID" value="KOO22753.1"/>
    <property type="molecule type" value="Genomic_DNA"/>
</dbReference>
<name>A0A0M0J938_9EUKA</name>
<sequence>MFGDDDDAEFGGSATLREAELLKQHSTSFGDVEELAVDEDMPELERMELLFERGRIVQRIAVINSLPGLFADHGSRACTPLLEKASRELSAMVSAAAVDDEAFGELPVALAKALTALLEAAEPPPVPMLERVLLPMALTALEKAELTPLEESSVGAEWLHMLLHLLRTRRLPIACLNSTVLPFALRRGDVSAPVGHRLLCTHVMGALATAHPDAVWIQQRFLSHALSMCQDTELRVRCSMCEQLQCIAAALPPEVVSSGPLAEALELTMDEHPGVRAAAFECGTALLGSCDASARATVLEPALRRVVAPCLLALDAPDAFVGVTGVGPSVGTPPEEVLQRVAASLPKLFERLHACGALADGSLDETRVEGVTIYERLVEAFARSVVTEHRLACVDALVAYASAMAEDGGGVPRRFSAIMRLLHQDAELCVRRALSASHVPVAVSLGPSGAAEAVLPLALSVLEREDPEVLLPLLGALPDLLALLAPLDAAGAASNVPAAPGCPSGYALGSQLLPLLLNLEMPITARPASWRGSLTLLEQFGALTAYLEPGTLYSLVLPVLFGRLTTEAAAPVRLQAARVICLQLRRLRTASQRSEVCSRLVSQLGCAEAFSLRLLFTSVCGMLLVPRCPYGCSRAFFKAHHLHTALLNLASDPVPNVRLRVARCALPADADALQRLHHAVIELQSDSARDVRLGASKVTGLLRELDMSSDGSPLRRDSLTSTPTDRQWEADDAARLGEEEALARSEHEALAESRRRAADELSERARAAYARKVAAVDTGALG</sequence>
<protein>
    <submittedName>
        <fullName evidence="2">Serine threonine-protein phosphatase 4 regulatory subunit 4</fullName>
    </submittedName>
</protein>
<dbReference type="GO" id="GO:0005829">
    <property type="term" value="C:cytosol"/>
    <property type="evidence" value="ECO:0007669"/>
    <property type="project" value="TreeGrafter"/>
</dbReference>
<keyword evidence="3" id="KW-1185">Reference proteome</keyword>
<proteinExistence type="predicted"/>